<gene>
    <name evidence="1" type="ORF">F4821DRAFT_232886</name>
</gene>
<evidence type="ECO:0000313" key="1">
    <source>
        <dbReference type="EMBL" id="KAI6088747.1"/>
    </source>
</evidence>
<evidence type="ECO:0000313" key="2">
    <source>
        <dbReference type="Proteomes" id="UP001497680"/>
    </source>
</evidence>
<organism evidence="1 2">
    <name type="scientific">Hypoxylon rubiginosum</name>
    <dbReference type="NCBI Taxonomy" id="110542"/>
    <lineage>
        <taxon>Eukaryota</taxon>
        <taxon>Fungi</taxon>
        <taxon>Dikarya</taxon>
        <taxon>Ascomycota</taxon>
        <taxon>Pezizomycotina</taxon>
        <taxon>Sordariomycetes</taxon>
        <taxon>Xylariomycetidae</taxon>
        <taxon>Xylariales</taxon>
        <taxon>Hypoxylaceae</taxon>
        <taxon>Hypoxylon</taxon>
    </lineage>
</organism>
<comment type="caution">
    <text evidence="1">The sequence shown here is derived from an EMBL/GenBank/DDBJ whole genome shotgun (WGS) entry which is preliminary data.</text>
</comment>
<proteinExistence type="predicted"/>
<reference evidence="1 2" key="1">
    <citation type="journal article" date="2022" name="New Phytol.">
        <title>Ecological generalism drives hyperdiversity of secondary metabolite gene clusters in xylarialean endophytes.</title>
        <authorList>
            <person name="Franco M.E.E."/>
            <person name="Wisecaver J.H."/>
            <person name="Arnold A.E."/>
            <person name="Ju Y.M."/>
            <person name="Slot J.C."/>
            <person name="Ahrendt S."/>
            <person name="Moore L.P."/>
            <person name="Eastman K.E."/>
            <person name="Scott K."/>
            <person name="Konkel Z."/>
            <person name="Mondo S.J."/>
            <person name="Kuo A."/>
            <person name="Hayes R.D."/>
            <person name="Haridas S."/>
            <person name="Andreopoulos B."/>
            <person name="Riley R."/>
            <person name="LaButti K."/>
            <person name="Pangilinan J."/>
            <person name="Lipzen A."/>
            <person name="Amirebrahimi M."/>
            <person name="Yan J."/>
            <person name="Adam C."/>
            <person name="Keymanesh K."/>
            <person name="Ng V."/>
            <person name="Louie K."/>
            <person name="Northen T."/>
            <person name="Drula E."/>
            <person name="Henrissat B."/>
            <person name="Hsieh H.M."/>
            <person name="Youens-Clark K."/>
            <person name="Lutzoni F."/>
            <person name="Miadlikowska J."/>
            <person name="Eastwood D.C."/>
            <person name="Hamelin R.C."/>
            <person name="Grigoriev I.V."/>
            <person name="U'Ren J.M."/>
        </authorList>
    </citation>
    <scope>NUCLEOTIDE SEQUENCE [LARGE SCALE GENOMIC DNA]</scope>
    <source>
        <strain evidence="1 2">ER1909</strain>
    </source>
</reference>
<accession>A0ACC0D7T2</accession>
<sequence>MASEKNEQASITEESASNESSPPYSVWTKRQKGLILFLASFAATFSPLSSFIFFPAIDALSRSLNVSVGKINLTITSYMIISGIAPSIMGNLADRVGRRIVYLVMMSIYCAANIGLALQTNWTALFILRMVQSAGSAATIAIGYGVVSDIAPPSERGAVISGMVLGPNIATAIGPIFGGVLANYPGWRWIFWLLALLSGTCLVLLALLLPETARSIVGNGTIDATGFRRPIYSYLQSLKIIPSEKKVNSPANGLAVPNENPTPKQLRIPNPLESLKLLWAKDTALITLIFGIFYMNLSSLQASTSTLFINLYGISDLQAGLIYLPSGIGSCIGAYGAGPVLERDYRRTARKHNITIDVRGGDNMANFPIEKARFRSIWYVITAASVSMIGYGWALYFKVNMVVPLVLQFIIGFSTAAIFNMCGALLVDVHPSSPSTAQAANSIVRASLAGGGTAVVQILIDAMGVGWTFTLYGGICMACLGIAWLEWAYGKSWRDKMRERGVER</sequence>
<name>A0ACC0D7T2_9PEZI</name>
<dbReference type="Proteomes" id="UP001497680">
    <property type="component" value="Unassembled WGS sequence"/>
</dbReference>
<dbReference type="EMBL" id="MU394299">
    <property type="protein sequence ID" value="KAI6088747.1"/>
    <property type="molecule type" value="Genomic_DNA"/>
</dbReference>
<protein>
    <submittedName>
        <fullName evidence="1">MFS general substrate transporter</fullName>
    </submittedName>
</protein>
<keyword evidence="2" id="KW-1185">Reference proteome</keyword>